<feature type="signal peptide" evidence="1">
    <location>
        <begin position="1"/>
        <end position="20"/>
    </location>
</feature>
<gene>
    <name evidence="2" type="ORF">JI435_201470</name>
</gene>
<name>A0A7U2IA31_PHANO</name>
<sequence>MHSSSFITLALVAAAPMALAQRSSITASSSTTSAPNMKPMPTASRGAVTMEWNSRPIAAVASATPTGTRTGEMEAGMTMSDGMVMPTGMKSTRSGRMGSSATGSAMAGMSMSGEAESFKAGLGFARGGAVLFTLGAGVWFLG</sequence>
<dbReference type="EMBL" id="CP069041">
    <property type="protein sequence ID" value="QRD06025.1"/>
    <property type="molecule type" value="Genomic_DNA"/>
</dbReference>
<dbReference type="Proteomes" id="UP000663193">
    <property type="component" value="Chromosome 19"/>
</dbReference>
<dbReference type="VEuPathDB" id="FungiDB:JI435_201470"/>
<dbReference type="AlphaFoldDB" id="A0A7U2IA31"/>
<keyword evidence="3" id="KW-1185">Reference proteome</keyword>
<accession>A0A7U2IA31</accession>
<dbReference type="RefSeq" id="XP_001803659.1">
    <property type="nucleotide sequence ID" value="XM_001803607.1"/>
</dbReference>
<evidence type="ECO:0000313" key="2">
    <source>
        <dbReference type="EMBL" id="QRD06025.1"/>
    </source>
</evidence>
<evidence type="ECO:0000256" key="1">
    <source>
        <dbReference type="SAM" id="SignalP"/>
    </source>
</evidence>
<protein>
    <submittedName>
        <fullName evidence="2">Uncharacterized protein</fullName>
    </submittedName>
</protein>
<keyword evidence="1" id="KW-0732">Signal</keyword>
<organism evidence="2 3">
    <name type="scientific">Phaeosphaeria nodorum (strain SN15 / ATCC MYA-4574 / FGSC 10173)</name>
    <name type="common">Glume blotch fungus</name>
    <name type="synonym">Parastagonospora nodorum</name>
    <dbReference type="NCBI Taxonomy" id="321614"/>
    <lineage>
        <taxon>Eukaryota</taxon>
        <taxon>Fungi</taxon>
        <taxon>Dikarya</taxon>
        <taxon>Ascomycota</taxon>
        <taxon>Pezizomycotina</taxon>
        <taxon>Dothideomycetes</taxon>
        <taxon>Pleosporomycetidae</taxon>
        <taxon>Pleosporales</taxon>
        <taxon>Pleosporineae</taxon>
        <taxon>Phaeosphaeriaceae</taxon>
        <taxon>Parastagonospora</taxon>
    </lineage>
</organism>
<reference evidence="3" key="1">
    <citation type="journal article" date="2021" name="BMC Genomics">
        <title>Chromosome-level genome assembly and manually-curated proteome of model necrotroph Parastagonospora nodorum Sn15 reveals a genome-wide trove of candidate effector homologs, and redundancy of virulence-related functions within an accessory chromosome.</title>
        <authorList>
            <person name="Bertazzoni S."/>
            <person name="Jones D.A.B."/>
            <person name="Phan H.T."/>
            <person name="Tan K.-C."/>
            <person name="Hane J.K."/>
        </authorList>
    </citation>
    <scope>NUCLEOTIDE SEQUENCE [LARGE SCALE GENOMIC DNA]</scope>
    <source>
        <strain evidence="3">SN15 / ATCC MYA-4574 / FGSC 10173)</strain>
    </source>
</reference>
<evidence type="ECO:0000313" key="3">
    <source>
        <dbReference type="Proteomes" id="UP000663193"/>
    </source>
</evidence>
<feature type="chain" id="PRO_5034646431" evidence="1">
    <location>
        <begin position="21"/>
        <end position="142"/>
    </location>
</feature>
<dbReference type="KEGG" id="pno:SNOG_20147"/>
<proteinExistence type="predicted"/>